<protein>
    <submittedName>
        <fullName evidence="6">TetR family transcriptional regulator</fullName>
    </submittedName>
    <submittedName>
        <fullName evidence="7">TetR/AcrR family transcriptional regulator</fullName>
    </submittedName>
</protein>
<dbReference type="OrthoDB" id="63332at2"/>
<keyword evidence="2 4" id="KW-0238">DNA-binding</keyword>
<dbReference type="PROSITE" id="PS50977">
    <property type="entry name" value="HTH_TETR_2"/>
    <property type="match status" value="1"/>
</dbReference>
<dbReference type="EMBL" id="VTXL01000007">
    <property type="protein sequence ID" value="NOJ13006.1"/>
    <property type="molecule type" value="Genomic_DNA"/>
</dbReference>
<organism evidence="7 9">
    <name type="scientific">Vibrio splendidus</name>
    <dbReference type="NCBI Taxonomy" id="29497"/>
    <lineage>
        <taxon>Bacteria</taxon>
        <taxon>Pseudomonadati</taxon>
        <taxon>Pseudomonadota</taxon>
        <taxon>Gammaproteobacteria</taxon>
        <taxon>Vibrionales</taxon>
        <taxon>Vibrionaceae</taxon>
        <taxon>Vibrio</taxon>
    </lineage>
</organism>
<evidence type="ECO:0000256" key="1">
    <source>
        <dbReference type="ARBA" id="ARBA00023015"/>
    </source>
</evidence>
<evidence type="ECO:0000256" key="3">
    <source>
        <dbReference type="ARBA" id="ARBA00023163"/>
    </source>
</evidence>
<dbReference type="GO" id="GO:0000976">
    <property type="term" value="F:transcription cis-regulatory region binding"/>
    <property type="evidence" value="ECO:0007669"/>
    <property type="project" value="TreeGrafter"/>
</dbReference>
<dbReference type="PROSITE" id="PS01081">
    <property type="entry name" value="HTH_TETR_1"/>
    <property type="match status" value="1"/>
</dbReference>
<dbReference type="InterPro" id="IPR050109">
    <property type="entry name" value="HTH-type_TetR-like_transc_reg"/>
</dbReference>
<feature type="DNA-binding region" description="H-T-H motif" evidence="4">
    <location>
        <begin position="41"/>
        <end position="60"/>
    </location>
</feature>
<dbReference type="Pfam" id="PF00440">
    <property type="entry name" value="TetR_N"/>
    <property type="match status" value="1"/>
</dbReference>
<dbReference type="PANTHER" id="PTHR30055">
    <property type="entry name" value="HTH-TYPE TRANSCRIPTIONAL REGULATOR RUTR"/>
    <property type="match status" value="1"/>
</dbReference>
<dbReference type="AlphaFoldDB" id="A0A1A6LDV9"/>
<dbReference type="Proteomes" id="UP000519158">
    <property type="component" value="Unassembled WGS sequence"/>
</dbReference>
<dbReference type="InterPro" id="IPR023772">
    <property type="entry name" value="DNA-bd_HTH_TetR-type_CS"/>
</dbReference>
<name>A0A1A6LDV9_VIBSP</name>
<evidence type="ECO:0000256" key="2">
    <source>
        <dbReference type="ARBA" id="ARBA00023125"/>
    </source>
</evidence>
<comment type="caution">
    <text evidence="7">The sequence shown here is derived from an EMBL/GenBank/DDBJ whole genome shotgun (WGS) entry which is preliminary data.</text>
</comment>
<dbReference type="EMBL" id="LIZK01000008">
    <property type="protein sequence ID" value="KPL93143.1"/>
    <property type="molecule type" value="Genomic_DNA"/>
</dbReference>
<dbReference type="InterPro" id="IPR001647">
    <property type="entry name" value="HTH_TetR"/>
</dbReference>
<evidence type="ECO:0000313" key="9">
    <source>
        <dbReference type="Proteomes" id="UP000519158"/>
    </source>
</evidence>
<dbReference type="PRINTS" id="PR00455">
    <property type="entry name" value="HTHTETR"/>
</dbReference>
<keyword evidence="1" id="KW-0805">Transcription regulation</keyword>
<evidence type="ECO:0000259" key="5">
    <source>
        <dbReference type="PROSITE" id="PS50977"/>
    </source>
</evidence>
<evidence type="ECO:0000256" key="4">
    <source>
        <dbReference type="PROSITE-ProRule" id="PRU00335"/>
    </source>
</evidence>
<dbReference type="GO" id="GO:0003700">
    <property type="term" value="F:DNA-binding transcription factor activity"/>
    <property type="evidence" value="ECO:0007669"/>
    <property type="project" value="TreeGrafter"/>
</dbReference>
<proteinExistence type="predicted"/>
<accession>A0A1A6LDV9</accession>
<dbReference type="SUPFAM" id="SSF46689">
    <property type="entry name" value="Homeodomain-like"/>
    <property type="match status" value="1"/>
</dbReference>
<evidence type="ECO:0000313" key="7">
    <source>
        <dbReference type="EMBL" id="NOJ13006.1"/>
    </source>
</evidence>
<dbReference type="InterPro" id="IPR009057">
    <property type="entry name" value="Homeodomain-like_sf"/>
</dbReference>
<dbReference type="FunFam" id="1.10.10.60:FF:000141">
    <property type="entry name" value="TetR family transcriptional regulator"/>
    <property type="match status" value="1"/>
</dbReference>
<evidence type="ECO:0000313" key="8">
    <source>
        <dbReference type="Proteomes" id="UP000050463"/>
    </source>
</evidence>
<dbReference type="InterPro" id="IPR054422">
    <property type="entry name" value="TetR-like_HI_0893_C"/>
</dbReference>
<dbReference type="Gene3D" id="1.10.357.10">
    <property type="entry name" value="Tetracycline Repressor, domain 2"/>
    <property type="match status" value="1"/>
</dbReference>
<evidence type="ECO:0000313" key="6">
    <source>
        <dbReference type="EMBL" id="KPL93143.1"/>
    </source>
</evidence>
<gene>
    <name evidence="6" type="ORF">AN168_18520</name>
    <name evidence="7" type="ORF">F0234_09575</name>
</gene>
<dbReference type="PANTHER" id="PTHR30055:SF207">
    <property type="entry name" value="HTH-TYPE TRANSCRIPTIONAL REPRESSOR FATR"/>
    <property type="match status" value="1"/>
</dbReference>
<feature type="domain" description="HTH tetR-type" evidence="5">
    <location>
        <begin position="18"/>
        <end position="78"/>
    </location>
</feature>
<reference evidence="7 9" key="2">
    <citation type="submission" date="2019-09" db="EMBL/GenBank/DDBJ databases">
        <title>Draft genome sequencing and comparative genomics of hatchery-associated Vibrios.</title>
        <authorList>
            <person name="Kehlet-Delgado H."/>
            <person name="Mueller R.S."/>
        </authorList>
    </citation>
    <scope>NUCLEOTIDE SEQUENCE [LARGE SCALE GENOMIC DNA]</scope>
    <source>
        <strain evidence="7 9">99-70-13A3</strain>
    </source>
</reference>
<dbReference type="Pfam" id="PF22604">
    <property type="entry name" value="TetR_HI_0893_C"/>
    <property type="match status" value="1"/>
</dbReference>
<dbReference type="Proteomes" id="UP000050463">
    <property type="component" value="Unassembled WGS sequence"/>
</dbReference>
<reference evidence="6 8" key="1">
    <citation type="submission" date="2015-08" db="EMBL/GenBank/DDBJ databases">
        <title>Draft Genome Sequence of Vibrio splendidus UCD-SED7.</title>
        <authorList>
            <person name="Lee R.D."/>
            <person name="Lang J.M."/>
            <person name="Coil D.A."/>
            <person name="Jospin G."/>
            <person name="Eisen J.A."/>
        </authorList>
    </citation>
    <scope>NUCLEOTIDE SEQUENCE [LARGE SCALE GENOMIC DNA]</scope>
    <source>
        <strain evidence="6 8">UCD-SED7</strain>
    </source>
</reference>
<sequence>MNERSFIGDGIMTTHAPQDKRQQILSAAEKLIAEVGFQGLSMQKLAKEAGVAAGTIYRYFDDKDHLIDDVRVLVTQRVADAVQEGVNDSDPIKQRYRTMWLNIWNLAGTNLAAIKNRVQYDSLPIKNSLNFRELEREMFAQVELLFNEGKEQGLFKPLNNEVLGGLSLAASVSLARKHSLGFYQLDEAELESAIEASWDAIIKH</sequence>
<keyword evidence="3" id="KW-0804">Transcription</keyword>